<feature type="region of interest" description="Disordered" evidence="1">
    <location>
        <begin position="147"/>
        <end position="166"/>
    </location>
</feature>
<keyword evidence="3" id="KW-1185">Reference proteome</keyword>
<dbReference type="EMBL" id="JANQDX010000017">
    <property type="protein sequence ID" value="KAL0907996.1"/>
    <property type="molecule type" value="Genomic_DNA"/>
</dbReference>
<dbReference type="AlphaFoldDB" id="A0ABD0U685"/>
<comment type="caution">
    <text evidence="2">The sequence shown here is derived from an EMBL/GenBank/DDBJ whole genome shotgun (WGS) entry which is preliminary data.</text>
</comment>
<gene>
    <name evidence="2" type="ORF">M5K25_022457</name>
</gene>
<organism evidence="2 3">
    <name type="scientific">Dendrobium thyrsiflorum</name>
    <name type="common">Pinecone-like raceme dendrobium</name>
    <name type="synonym">Orchid</name>
    <dbReference type="NCBI Taxonomy" id="117978"/>
    <lineage>
        <taxon>Eukaryota</taxon>
        <taxon>Viridiplantae</taxon>
        <taxon>Streptophyta</taxon>
        <taxon>Embryophyta</taxon>
        <taxon>Tracheophyta</taxon>
        <taxon>Spermatophyta</taxon>
        <taxon>Magnoliopsida</taxon>
        <taxon>Liliopsida</taxon>
        <taxon>Asparagales</taxon>
        <taxon>Orchidaceae</taxon>
        <taxon>Epidendroideae</taxon>
        <taxon>Malaxideae</taxon>
        <taxon>Dendrobiinae</taxon>
        <taxon>Dendrobium</taxon>
    </lineage>
</organism>
<reference evidence="2 3" key="1">
    <citation type="journal article" date="2024" name="Plant Biotechnol. J.">
        <title>Dendrobium thyrsiflorum genome and its molecular insights into genes involved in important horticultural traits.</title>
        <authorList>
            <person name="Chen B."/>
            <person name="Wang J.Y."/>
            <person name="Zheng P.J."/>
            <person name="Li K.L."/>
            <person name="Liang Y.M."/>
            <person name="Chen X.F."/>
            <person name="Zhang C."/>
            <person name="Zhao X."/>
            <person name="He X."/>
            <person name="Zhang G.Q."/>
            <person name="Liu Z.J."/>
            <person name="Xu Q."/>
        </authorList>
    </citation>
    <scope>NUCLEOTIDE SEQUENCE [LARGE SCALE GENOMIC DNA]</scope>
    <source>
        <strain evidence="2">GZMU011</strain>
    </source>
</reference>
<dbReference type="Proteomes" id="UP001552299">
    <property type="component" value="Unassembled WGS sequence"/>
</dbReference>
<accession>A0ABD0U685</accession>
<name>A0ABD0U685_DENTH</name>
<evidence type="ECO:0000313" key="2">
    <source>
        <dbReference type="EMBL" id="KAL0907996.1"/>
    </source>
</evidence>
<proteinExistence type="predicted"/>
<sequence>MAATSVTTTISTTTITTAPITTAATAISTATITIAIAAIAIASTITGVATSIAIAITFTAATFTPTAPSSVAIISYMGCKRVKLTREPARTRLGNRLDESSLSSSRVELEHDFELDGLSSSSLNRLLLNLSARRAAQWQSSGREIQIVSRKSKSTSEKSVNPKRGR</sequence>
<evidence type="ECO:0000256" key="1">
    <source>
        <dbReference type="SAM" id="MobiDB-lite"/>
    </source>
</evidence>
<protein>
    <submittedName>
        <fullName evidence="2">Uncharacterized protein</fullName>
    </submittedName>
</protein>
<evidence type="ECO:0000313" key="3">
    <source>
        <dbReference type="Proteomes" id="UP001552299"/>
    </source>
</evidence>